<dbReference type="Proteomes" id="UP000018050">
    <property type="component" value="Unassembled WGS sequence"/>
</dbReference>
<dbReference type="InterPro" id="IPR050474">
    <property type="entry name" value="Hel308_SKI2-like"/>
</dbReference>
<dbReference type="PROSITE" id="PS51192">
    <property type="entry name" value="HELICASE_ATP_BIND_1"/>
    <property type="match status" value="1"/>
</dbReference>
<evidence type="ECO:0000256" key="3">
    <source>
        <dbReference type="ARBA" id="ARBA00022806"/>
    </source>
</evidence>
<dbReference type="Pfam" id="PF00270">
    <property type="entry name" value="DEAD"/>
    <property type="match status" value="1"/>
</dbReference>
<reference evidence="8" key="1">
    <citation type="submission" date="2013-10" db="EMBL/GenBank/DDBJ databases">
        <title>Genomic analysis of the causative agents of coccidiosis in chickens.</title>
        <authorList>
            <person name="Reid A.J."/>
            <person name="Blake D."/>
            <person name="Billington K."/>
            <person name="Browne H."/>
            <person name="Dunn M."/>
            <person name="Hung S."/>
            <person name="Kawahara F."/>
            <person name="Miranda-Saavedra D."/>
            <person name="Mourier T."/>
            <person name="Nagra H."/>
            <person name="Otto T.D."/>
            <person name="Rawlings N."/>
            <person name="Sanchez A."/>
            <person name="Sanders M."/>
            <person name="Subramaniam C."/>
            <person name="Tay Y."/>
            <person name="Dear P."/>
            <person name="Doerig C."/>
            <person name="Gruber A."/>
            <person name="Parkinson J."/>
            <person name="Shirley M."/>
            <person name="Wan K.L."/>
            <person name="Berriman M."/>
            <person name="Tomley F."/>
            <person name="Pain A."/>
        </authorList>
    </citation>
    <scope>NUCLEOTIDE SEQUENCE</scope>
    <source>
        <strain evidence="8">Houghton</strain>
    </source>
</reference>
<feature type="compositionally biased region" description="Basic and acidic residues" evidence="5">
    <location>
        <begin position="97"/>
        <end position="107"/>
    </location>
</feature>
<proteinExistence type="predicted"/>
<dbReference type="InterPro" id="IPR001650">
    <property type="entry name" value="Helicase_C-like"/>
</dbReference>
<dbReference type="VEuPathDB" id="ToxoDB:EAH_00006460"/>
<dbReference type="RefSeq" id="XP_013247960.1">
    <property type="nucleotide sequence ID" value="XM_013392506.1"/>
</dbReference>
<dbReference type="GeneID" id="25268716"/>
<dbReference type="GO" id="GO:0004386">
    <property type="term" value="F:helicase activity"/>
    <property type="evidence" value="ECO:0007669"/>
    <property type="project" value="UniProtKB-KW"/>
</dbReference>
<dbReference type="EMBL" id="HG672741">
    <property type="protein sequence ID" value="CDI82761.1"/>
    <property type="molecule type" value="Genomic_DNA"/>
</dbReference>
<dbReference type="Pfam" id="PF00271">
    <property type="entry name" value="Helicase_C"/>
    <property type="match status" value="1"/>
</dbReference>
<name>U6GR80_EIMAC</name>
<dbReference type="SMART" id="SM00490">
    <property type="entry name" value="HELICc"/>
    <property type="match status" value="1"/>
</dbReference>
<feature type="domain" description="Helicase C-terminal" evidence="7">
    <location>
        <begin position="697"/>
        <end position="886"/>
    </location>
</feature>
<keyword evidence="3" id="KW-0347">Helicase</keyword>
<keyword evidence="9" id="KW-1185">Reference proteome</keyword>
<feature type="domain" description="Helicase ATP-binding" evidence="6">
    <location>
        <begin position="227"/>
        <end position="455"/>
    </location>
</feature>
<evidence type="ECO:0000256" key="1">
    <source>
        <dbReference type="ARBA" id="ARBA00022741"/>
    </source>
</evidence>
<evidence type="ECO:0000256" key="4">
    <source>
        <dbReference type="ARBA" id="ARBA00022840"/>
    </source>
</evidence>
<feature type="compositionally biased region" description="Pro residues" evidence="5">
    <location>
        <begin position="125"/>
        <end position="135"/>
    </location>
</feature>
<dbReference type="InterPro" id="IPR014001">
    <property type="entry name" value="Helicase_ATP-bd"/>
</dbReference>
<protein>
    <submittedName>
        <fullName evidence="8">DNA polymerase theta, putative</fullName>
    </submittedName>
</protein>
<dbReference type="OMA" id="QYPCLRS"/>
<dbReference type="GO" id="GO:0003676">
    <property type="term" value="F:nucleic acid binding"/>
    <property type="evidence" value="ECO:0007669"/>
    <property type="project" value="InterPro"/>
</dbReference>
<evidence type="ECO:0000259" key="6">
    <source>
        <dbReference type="PROSITE" id="PS51192"/>
    </source>
</evidence>
<dbReference type="InterPro" id="IPR011545">
    <property type="entry name" value="DEAD/DEAH_box_helicase_dom"/>
</dbReference>
<keyword evidence="4" id="KW-0067">ATP-binding</keyword>
<evidence type="ECO:0000259" key="7">
    <source>
        <dbReference type="PROSITE" id="PS51194"/>
    </source>
</evidence>
<dbReference type="SUPFAM" id="SSF52540">
    <property type="entry name" value="P-loop containing nucleoside triphosphate hydrolases"/>
    <property type="match status" value="2"/>
</dbReference>
<dbReference type="InterPro" id="IPR048960">
    <property type="entry name" value="POLQ-like_helical"/>
</dbReference>
<dbReference type="PROSITE" id="PS51194">
    <property type="entry name" value="HELICASE_CTER"/>
    <property type="match status" value="1"/>
</dbReference>
<reference evidence="8" key="2">
    <citation type="submission" date="2013-10" db="EMBL/GenBank/DDBJ databases">
        <authorList>
            <person name="Aslett M."/>
        </authorList>
    </citation>
    <scope>NUCLEOTIDE SEQUENCE</scope>
    <source>
        <strain evidence="8">Houghton</strain>
    </source>
</reference>
<evidence type="ECO:0000313" key="8">
    <source>
        <dbReference type="EMBL" id="CDI82761.1"/>
    </source>
</evidence>
<keyword evidence="1" id="KW-0547">Nucleotide-binding</keyword>
<dbReference type="SMART" id="SM00487">
    <property type="entry name" value="DEXDc"/>
    <property type="match status" value="1"/>
</dbReference>
<dbReference type="PANTHER" id="PTHR47961">
    <property type="entry name" value="DNA POLYMERASE THETA, PUTATIVE (AFU_ORTHOLOGUE AFUA_1G05260)-RELATED"/>
    <property type="match status" value="1"/>
</dbReference>
<feature type="region of interest" description="Disordered" evidence="5">
    <location>
        <begin position="66"/>
        <end position="140"/>
    </location>
</feature>
<feature type="region of interest" description="Disordered" evidence="5">
    <location>
        <begin position="1"/>
        <end position="27"/>
    </location>
</feature>
<evidence type="ECO:0000313" key="9">
    <source>
        <dbReference type="Proteomes" id="UP000018050"/>
    </source>
</evidence>
<accession>U6GR80</accession>
<dbReference type="GO" id="GO:0016787">
    <property type="term" value="F:hydrolase activity"/>
    <property type="evidence" value="ECO:0007669"/>
    <property type="project" value="UniProtKB-KW"/>
</dbReference>
<organism evidence="8 9">
    <name type="scientific">Eimeria acervulina</name>
    <name type="common">Coccidian parasite</name>
    <dbReference type="NCBI Taxonomy" id="5801"/>
    <lineage>
        <taxon>Eukaryota</taxon>
        <taxon>Sar</taxon>
        <taxon>Alveolata</taxon>
        <taxon>Apicomplexa</taxon>
        <taxon>Conoidasida</taxon>
        <taxon>Coccidia</taxon>
        <taxon>Eucoccidiorida</taxon>
        <taxon>Eimeriorina</taxon>
        <taxon>Eimeriidae</taxon>
        <taxon>Eimeria</taxon>
    </lineage>
</organism>
<gene>
    <name evidence="8" type="ORF">EAH_00006460</name>
</gene>
<evidence type="ECO:0000256" key="2">
    <source>
        <dbReference type="ARBA" id="ARBA00022801"/>
    </source>
</evidence>
<dbReference type="OrthoDB" id="2320933at2759"/>
<keyword evidence="2" id="KW-0378">Hydrolase</keyword>
<dbReference type="Gene3D" id="3.40.50.300">
    <property type="entry name" value="P-loop containing nucleotide triphosphate hydrolases"/>
    <property type="match status" value="3"/>
</dbReference>
<evidence type="ECO:0000256" key="5">
    <source>
        <dbReference type="SAM" id="MobiDB-lite"/>
    </source>
</evidence>
<dbReference type="GO" id="GO:0005524">
    <property type="term" value="F:ATP binding"/>
    <property type="evidence" value="ECO:0007669"/>
    <property type="project" value="UniProtKB-KW"/>
</dbReference>
<dbReference type="Pfam" id="PF21099">
    <property type="entry name" value="POLQ_helical"/>
    <property type="match status" value="1"/>
</dbReference>
<dbReference type="PANTHER" id="PTHR47961:SF6">
    <property type="entry name" value="DNA-DIRECTED DNA POLYMERASE"/>
    <property type="match status" value="1"/>
</dbReference>
<sequence>MADGAVLAMRQRGTRKARPDNHLPQNREIGDGLIIDRTALIQIHSEIVIRAFGLAATLLMDSQDDKPLTAASKRPTRKRKQRITQNGQEGSRKSRKKDSFVQRKDRPSLTWLLPGAARAQRRPLPRPTKPPPPGITPQRRIGVWRRVRDGGDTGTPVFVTLGGEIVAKPHSYSAAQRDEAILAAAGIRVCNYLRFVKGVSPLDAVEEVVLKSQKQLALALNCALVAGADAAPWRSLVYCAPTSGGKSLVGEVLISRRLLFEGVRSLVVVPHVSLCAEKVQHLRQLLGPLTLRIEAFHAGANAASNWYAGIDVAVCTVEKANMIINRLVLDLLIPEVATAESADESLEAPARCELPERNNCRTLDESCSWASQWWDSVRCRLPVVGEHFPLGLVCVDELHFVGDPQRGHILEIFLAKLIFLNRTLKRPIQLVGMSATLPNAKQVAKWLDAELFVTDERPSPLDIFVKVGPEVFSWDRGAGLQLARKLHDGSLSLPPVGEAATSAAARALRLAASQYTPVATGPLPATAELTASAEMIADHASIAAAALRFIREQADASPQTPSRTKGGVESVGELKNAPAEEIRCGWQADAEHLGMLTWEMLREGRRVIIFCPTQEWTARTASFLARRAEAWADLVRQRAASLLKSKEFECSRRLQSHRQDQHSAPDLQQERMNYQLQQQKRAQREAMKELLAMPISMLAQLLVQSPHLFVEPQKIKGREELQWQLKELSLVHSTTMLAAVLEGVAYHHAGLTGEERALLEAGYRSGHLNVLCATSTLALGVNLPAARVIIRAPHVRPDMSSMDSWQSPLLTELTRNHSAIRFGRDELLSPGRFHQMAGRAGRKGLEHRGDAYLICSSATLPLVRKLLVEVAAADASGSGGSETNEGRTETSSRLKGQNLCRFFLEAVHVLLPLVRHSRETSRRAASGAFVDVAAILLKCTLRGLQDPHGMLVEEATEVARHLHSYYLVEAEPGGTSPSWQSDGPTGVKGSSGFSASARGLAFGVAAGAETKPEFANGSGQPVNAATAAPGKCRNPLRSLAFPSPCLPANCKLLLEQYPCLRSPAVVARMLQGCDISRMPAERFSGTLDVPPDLDDKGFDGVTPVFGVCSSATPRLKGVSIGQTHQTLSAPADDAFGSTICLHFRGLKALAAQLSGCGSPVDGLGMTEPEGRGSNWRDVGGRIAVTEVGGAAVEAGIAPWEAAELFADIFKTSVLGLCADTELHLIFLAAVSMGGEMQPHWQSYLAVYDKLDPPCRRVADVLGIRRLVISREAIRAQGAPRRCVNDTAELLLLEQLNFSQLRARVELETHRRFFFALVLHDVYREGETYETTARRQVSEAGQTTDYPTAHYRATVAALSEICFELAGRLKLACSPVGALASALADSSRRCRENNEARSTEEDGGAAALQQLLQLEGMTPGRAAALRAAQIYTSAQIANTSLYDLYKVRNTACPSQEQACKLKHSGGGSCTRWLVCSSQALEAAEPALLAPAEREEQRDHVWGSEIFRQRARLLAVSMKLKDAAQKEHDMRVQVCVSK</sequence>
<dbReference type="InterPro" id="IPR027417">
    <property type="entry name" value="P-loop_NTPase"/>
</dbReference>